<dbReference type="EMBL" id="LR796604">
    <property type="protein sequence ID" value="CAB4153776.1"/>
    <property type="molecule type" value="Genomic_DNA"/>
</dbReference>
<name>A0A6J5N8H7_9CAUD</name>
<proteinExistence type="predicted"/>
<reference evidence="1" key="1">
    <citation type="submission" date="2020-04" db="EMBL/GenBank/DDBJ databases">
        <authorList>
            <person name="Chiriac C."/>
            <person name="Salcher M."/>
            <person name="Ghai R."/>
            <person name="Kavagutti S V."/>
        </authorList>
    </citation>
    <scope>NUCLEOTIDE SEQUENCE</scope>
</reference>
<evidence type="ECO:0000313" key="1">
    <source>
        <dbReference type="EMBL" id="CAB4153776.1"/>
    </source>
</evidence>
<sequence>MDKEQLRQFLEQVAQIEDMNDYGPTGRKRGPTAQKVRFITRIEIDDDGDEIEIKEEIPKHDPYIGIVIKRLKPKERACELSCGRLVEDQVIEKRLILEPFKHYRTRCSNCSRYLSPRNGTMVSSMEIGREFVVWKNNQDK</sequence>
<accession>A0A6J5N8H7</accession>
<organism evidence="1">
    <name type="scientific">uncultured Caudovirales phage</name>
    <dbReference type="NCBI Taxonomy" id="2100421"/>
    <lineage>
        <taxon>Viruses</taxon>
        <taxon>Duplodnaviria</taxon>
        <taxon>Heunggongvirae</taxon>
        <taxon>Uroviricota</taxon>
        <taxon>Caudoviricetes</taxon>
        <taxon>Peduoviridae</taxon>
        <taxon>Maltschvirus</taxon>
        <taxon>Maltschvirus maltsch</taxon>
    </lineage>
</organism>
<protein>
    <submittedName>
        <fullName evidence="1">Uncharacterized protein</fullName>
    </submittedName>
</protein>
<gene>
    <name evidence="1" type="ORF">UFOVP641_25</name>
</gene>